<keyword evidence="3" id="KW-1185">Reference proteome</keyword>
<dbReference type="HOGENOM" id="CLU_1245324_0_0_1"/>
<gene>
    <name evidence="2" type="ORF">DOTSEDRAFT_53286</name>
</gene>
<reference evidence="3" key="1">
    <citation type="journal article" date="2012" name="PLoS Genet.">
        <title>The genomes of the fungal plant pathogens Cladosporium fulvum and Dothistroma septosporum reveal adaptation to different hosts and lifestyles but also signatures of common ancestry.</title>
        <authorList>
            <person name="de Wit P.J.G.M."/>
            <person name="van der Burgt A."/>
            <person name="Oekmen B."/>
            <person name="Stergiopoulos I."/>
            <person name="Abd-Elsalam K.A."/>
            <person name="Aerts A.L."/>
            <person name="Bahkali A.H."/>
            <person name="Beenen H.G."/>
            <person name="Chettri P."/>
            <person name="Cox M.P."/>
            <person name="Datema E."/>
            <person name="de Vries R.P."/>
            <person name="Dhillon B."/>
            <person name="Ganley A.R."/>
            <person name="Griffiths S.A."/>
            <person name="Guo Y."/>
            <person name="Hamelin R.C."/>
            <person name="Henrissat B."/>
            <person name="Kabir M.S."/>
            <person name="Jashni M.K."/>
            <person name="Kema G."/>
            <person name="Klaubauf S."/>
            <person name="Lapidus A."/>
            <person name="Levasseur A."/>
            <person name="Lindquist E."/>
            <person name="Mehrabi R."/>
            <person name="Ohm R.A."/>
            <person name="Owen T.J."/>
            <person name="Salamov A."/>
            <person name="Schwelm A."/>
            <person name="Schijlen E."/>
            <person name="Sun H."/>
            <person name="van den Burg H.A."/>
            <person name="van Ham R.C.H.J."/>
            <person name="Zhang S."/>
            <person name="Goodwin S.B."/>
            <person name="Grigoriev I.V."/>
            <person name="Collemare J."/>
            <person name="Bradshaw R.E."/>
        </authorList>
    </citation>
    <scope>NUCLEOTIDE SEQUENCE [LARGE SCALE GENOMIC DNA]</scope>
    <source>
        <strain evidence="3">NZE10 / CBS 128990</strain>
    </source>
</reference>
<organism evidence="2 3">
    <name type="scientific">Dothistroma septosporum (strain NZE10 / CBS 128990)</name>
    <name type="common">Red band needle blight fungus</name>
    <name type="synonym">Mycosphaerella pini</name>
    <dbReference type="NCBI Taxonomy" id="675120"/>
    <lineage>
        <taxon>Eukaryota</taxon>
        <taxon>Fungi</taxon>
        <taxon>Dikarya</taxon>
        <taxon>Ascomycota</taxon>
        <taxon>Pezizomycotina</taxon>
        <taxon>Dothideomycetes</taxon>
        <taxon>Dothideomycetidae</taxon>
        <taxon>Mycosphaerellales</taxon>
        <taxon>Mycosphaerellaceae</taxon>
        <taxon>Dothistroma</taxon>
    </lineage>
</organism>
<sequence length="222" mass="24382">MPRQSRRYQFVTETPGNALREAFETGDGESQTATVPIPSERLHTIETHVDNLNQMVQALQAQRHPDNRQLGAQRSTNGQDVALSEIPALQSMHSTCYVELACLTSMCDEVAELGEVLSNQARYLLGSEQASTVSAESEPEYQADFDSRRPSMTQAHSSAPSSLQTSTGPQLTPLNPMAPTASNVPWDASSDVVMDPTGIDWAYFDHILQQNGFQMPDQASQR</sequence>
<proteinExistence type="predicted"/>
<evidence type="ECO:0000256" key="1">
    <source>
        <dbReference type="SAM" id="MobiDB-lite"/>
    </source>
</evidence>
<dbReference type="EMBL" id="KB446539">
    <property type="protein sequence ID" value="EME44077.1"/>
    <property type="molecule type" value="Genomic_DNA"/>
</dbReference>
<reference evidence="2 3" key="2">
    <citation type="journal article" date="2012" name="PLoS Pathog.">
        <title>Diverse lifestyles and strategies of plant pathogenesis encoded in the genomes of eighteen Dothideomycetes fungi.</title>
        <authorList>
            <person name="Ohm R.A."/>
            <person name="Feau N."/>
            <person name="Henrissat B."/>
            <person name="Schoch C.L."/>
            <person name="Horwitz B.A."/>
            <person name="Barry K.W."/>
            <person name="Condon B.J."/>
            <person name="Copeland A.C."/>
            <person name="Dhillon B."/>
            <person name="Glaser F."/>
            <person name="Hesse C.N."/>
            <person name="Kosti I."/>
            <person name="LaButti K."/>
            <person name="Lindquist E.A."/>
            <person name="Lucas S."/>
            <person name="Salamov A.A."/>
            <person name="Bradshaw R.E."/>
            <person name="Ciuffetti L."/>
            <person name="Hamelin R.C."/>
            <person name="Kema G.H.J."/>
            <person name="Lawrence C."/>
            <person name="Scott J.A."/>
            <person name="Spatafora J.W."/>
            <person name="Turgeon B.G."/>
            <person name="de Wit P.J.G.M."/>
            <person name="Zhong S."/>
            <person name="Goodwin S.B."/>
            <person name="Grigoriev I.V."/>
        </authorList>
    </citation>
    <scope>NUCLEOTIDE SEQUENCE [LARGE SCALE GENOMIC DNA]</scope>
    <source>
        <strain evidence="3">NZE10 / CBS 128990</strain>
    </source>
</reference>
<dbReference type="OrthoDB" id="3649380at2759"/>
<dbReference type="OMA" id="IDWAYFD"/>
<feature type="region of interest" description="Disordered" evidence="1">
    <location>
        <begin position="129"/>
        <end position="183"/>
    </location>
</feature>
<evidence type="ECO:0000313" key="2">
    <source>
        <dbReference type="EMBL" id="EME44077.1"/>
    </source>
</evidence>
<dbReference type="Proteomes" id="UP000016933">
    <property type="component" value="Unassembled WGS sequence"/>
</dbReference>
<protein>
    <submittedName>
        <fullName evidence="2">Uncharacterized protein</fullName>
    </submittedName>
</protein>
<feature type="compositionally biased region" description="Polar residues" evidence="1">
    <location>
        <begin position="150"/>
        <end position="173"/>
    </location>
</feature>
<name>N1PKR4_DOTSN</name>
<accession>N1PKR4</accession>
<dbReference type="AlphaFoldDB" id="N1PKR4"/>
<evidence type="ECO:0000313" key="3">
    <source>
        <dbReference type="Proteomes" id="UP000016933"/>
    </source>
</evidence>